<organism evidence="1 2">
    <name type="scientific">Prevotella disiens JCM 6334 = ATCC 29426</name>
    <dbReference type="NCBI Taxonomy" id="1235811"/>
    <lineage>
        <taxon>Bacteria</taxon>
        <taxon>Pseudomonadati</taxon>
        <taxon>Bacteroidota</taxon>
        <taxon>Bacteroidia</taxon>
        <taxon>Bacteroidales</taxon>
        <taxon>Prevotellaceae</taxon>
        <taxon>Prevotella</taxon>
    </lineage>
</organism>
<protein>
    <submittedName>
        <fullName evidence="1">Uncharacterized protein</fullName>
    </submittedName>
</protein>
<dbReference type="Proteomes" id="UP000016660">
    <property type="component" value="Unassembled WGS sequence"/>
</dbReference>
<evidence type="ECO:0000313" key="1">
    <source>
        <dbReference type="EMBL" id="ERJ76688.1"/>
    </source>
</evidence>
<sequence length="60" mass="6774">MNRQKGKIGATSWETKNDVCDILGINPERSTLQSFVPTDKVAKMNCFSTFPHRFSLSLVK</sequence>
<accession>A0ABP2Y801</accession>
<dbReference type="GeneID" id="91083788"/>
<dbReference type="EMBL" id="AWUY01000115">
    <property type="protein sequence ID" value="ERJ76688.1"/>
    <property type="molecule type" value="Genomic_DNA"/>
</dbReference>
<comment type="caution">
    <text evidence="1">The sequence shown here is derived from an EMBL/GenBank/DDBJ whole genome shotgun (WGS) entry which is preliminary data.</text>
</comment>
<evidence type="ECO:0000313" key="2">
    <source>
        <dbReference type="Proteomes" id="UP000016660"/>
    </source>
</evidence>
<dbReference type="RefSeq" id="WP_004358280.1">
    <property type="nucleotide sequence ID" value="NZ_BAIS01000026.1"/>
</dbReference>
<proteinExistence type="predicted"/>
<name>A0ABP2Y801_9BACT</name>
<reference evidence="1 2" key="1">
    <citation type="submission" date="2013-06" db="EMBL/GenBank/DDBJ databases">
        <authorList>
            <person name="Weinstock G."/>
            <person name="Sodergren E."/>
            <person name="Lobos E.A."/>
            <person name="Fulton L."/>
            <person name="Fulton R."/>
            <person name="Courtney L."/>
            <person name="Fronick C."/>
            <person name="O'Laughlin M."/>
            <person name="Godfrey J."/>
            <person name="Wilson R.M."/>
            <person name="Miner T."/>
            <person name="Farmer C."/>
            <person name="Delehaunty K."/>
            <person name="Cordes M."/>
            <person name="Minx P."/>
            <person name="Tomlinson C."/>
            <person name="Chen J."/>
            <person name="Wollam A."/>
            <person name="Pepin K.H."/>
            <person name="Bhonagiri V."/>
            <person name="Zhang X."/>
            <person name="Warren W."/>
            <person name="Mitreva M."/>
            <person name="Mardis E.R."/>
            <person name="Wilson R.K."/>
        </authorList>
    </citation>
    <scope>NUCLEOTIDE SEQUENCE [LARGE SCALE GENOMIC DNA]</scope>
    <source>
        <strain evidence="1 2">ATCC 29426</strain>
    </source>
</reference>
<gene>
    <name evidence="1" type="ORF">HMPREF0653_01384</name>
</gene>
<keyword evidence="2" id="KW-1185">Reference proteome</keyword>